<keyword evidence="1" id="KW-0732">Signal</keyword>
<proteinExistence type="predicted"/>
<evidence type="ECO:0000259" key="2">
    <source>
        <dbReference type="Pfam" id="PF13568"/>
    </source>
</evidence>
<feature type="signal peptide" evidence="1">
    <location>
        <begin position="1"/>
        <end position="18"/>
    </location>
</feature>
<evidence type="ECO:0000313" key="4">
    <source>
        <dbReference type="Proteomes" id="UP000290407"/>
    </source>
</evidence>
<keyword evidence="4" id="KW-1185">Reference proteome</keyword>
<feature type="chain" id="PRO_5020317855" description="Outer membrane protein beta-barrel domain-containing protein" evidence="1">
    <location>
        <begin position="19"/>
        <end position="227"/>
    </location>
</feature>
<dbReference type="AlphaFoldDB" id="A0A4Q2UNG4"/>
<comment type="caution">
    <text evidence="3">The sequence shown here is derived from an EMBL/GenBank/DDBJ whole genome shotgun (WGS) entry which is preliminary data.</text>
</comment>
<evidence type="ECO:0000256" key="1">
    <source>
        <dbReference type="SAM" id="SignalP"/>
    </source>
</evidence>
<organism evidence="3 4">
    <name type="scientific">Spirosoma sordidisoli</name>
    <dbReference type="NCBI Taxonomy" id="2502893"/>
    <lineage>
        <taxon>Bacteria</taxon>
        <taxon>Pseudomonadati</taxon>
        <taxon>Bacteroidota</taxon>
        <taxon>Cytophagia</taxon>
        <taxon>Cytophagales</taxon>
        <taxon>Cytophagaceae</taxon>
        <taxon>Spirosoma</taxon>
    </lineage>
</organism>
<protein>
    <recommendedName>
        <fullName evidence="2">Outer membrane protein beta-barrel domain-containing protein</fullName>
    </recommendedName>
</protein>
<accession>A0A4Q2UNG4</accession>
<dbReference type="InterPro" id="IPR025665">
    <property type="entry name" value="Beta-barrel_OMP_2"/>
</dbReference>
<dbReference type="Proteomes" id="UP000290407">
    <property type="component" value="Unassembled WGS sequence"/>
</dbReference>
<dbReference type="RefSeq" id="WP_129603109.1">
    <property type="nucleotide sequence ID" value="NZ_SBLB01000005.1"/>
</dbReference>
<dbReference type="EMBL" id="SBLB01000005">
    <property type="protein sequence ID" value="RYC68339.1"/>
    <property type="molecule type" value="Genomic_DNA"/>
</dbReference>
<feature type="domain" description="Outer membrane protein beta-barrel" evidence="2">
    <location>
        <begin position="55"/>
        <end position="180"/>
    </location>
</feature>
<evidence type="ECO:0000313" key="3">
    <source>
        <dbReference type="EMBL" id="RYC68339.1"/>
    </source>
</evidence>
<name>A0A4Q2UNG4_9BACT</name>
<gene>
    <name evidence="3" type="ORF">EQG79_18425</name>
</gene>
<sequence length="227" mass="25132">MTRLGLILLLLLPVFARAQRIAIAAEVGGFGYRQYGSSQLQRYKLTVLKPVDPTGFSIGTNARISTAGAFFGQAGLRFSNQPIGVQFTDTRPDLPAPDEAVPGVGLALRQLELPVYAGFRVGDRSALHLDVFGGLTPSLNWYGSRNQNVADPYRRAVFESLNRFSLAYAAGMAIRLDRWSLTTTWEQTMTSLNRAIADQNQSFRFNTGYEGVRAMIGYQFNQRRVGK</sequence>
<dbReference type="Pfam" id="PF13568">
    <property type="entry name" value="OMP_b-brl_2"/>
    <property type="match status" value="1"/>
</dbReference>
<reference evidence="3 4" key="1">
    <citation type="submission" date="2019-01" db="EMBL/GenBank/DDBJ databases">
        <title>Spirosoma flava sp. nov., a propanil-degrading bacterium isolated from herbicide-contaminated soil.</title>
        <authorList>
            <person name="Zhang L."/>
            <person name="Jiang J.-D."/>
        </authorList>
    </citation>
    <scope>NUCLEOTIDE SEQUENCE [LARGE SCALE GENOMIC DNA]</scope>
    <source>
        <strain evidence="3 4">TY50</strain>
    </source>
</reference>